<dbReference type="EMBL" id="AGZR01000005">
    <property type="protein sequence ID" value="EPD33096.1"/>
    <property type="molecule type" value="Genomic_DNA"/>
</dbReference>
<reference evidence="10 11" key="1">
    <citation type="submission" date="2013-04" db="EMBL/GenBank/DDBJ databases">
        <title>The Genome Sequence of Propionimicrobium lymphophilum ACS-093-V-SCH5.</title>
        <authorList>
            <consortium name="The Broad Institute Genomics Platform"/>
            <person name="Earl A."/>
            <person name="Ward D."/>
            <person name="Feldgarden M."/>
            <person name="Gevers D."/>
            <person name="Saerens B."/>
            <person name="Vaneechoutte M."/>
            <person name="Walker B."/>
            <person name="Young S."/>
            <person name="Zeng Q."/>
            <person name="Gargeya S."/>
            <person name="Fitzgerald M."/>
            <person name="Haas B."/>
            <person name="Abouelleil A."/>
            <person name="Allen A.W."/>
            <person name="Alvarado L."/>
            <person name="Arachchi H.M."/>
            <person name="Berlin A.M."/>
            <person name="Chapman S.B."/>
            <person name="Gainer-Dewar J."/>
            <person name="Goldberg J."/>
            <person name="Griggs A."/>
            <person name="Gujja S."/>
            <person name="Hansen M."/>
            <person name="Howarth C."/>
            <person name="Imamovic A."/>
            <person name="Ireland A."/>
            <person name="Larimer J."/>
            <person name="McCowan C."/>
            <person name="Murphy C."/>
            <person name="Pearson M."/>
            <person name="Poon T.W."/>
            <person name="Priest M."/>
            <person name="Roberts A."/>
            <person name="Saif S."/>
            <person name="Shea T."/>
            <person name="Sisk P."/>
            <person name="Sykes S."/>
            <person name="Wortman J."/>
            <person name="Nusbaum C."/>
            <person name="Birren B."/>
        </authorList>
    </citation>
    <scope>NUCLEOTIDE SEQUENCE [LARGE SCALE GENOMIC DNA]</scope>
    <source>
        <strain evidence="10 11">ACS-093-V-SCH5</strain>
    </source>
</reference>
<keyword evidence="5" id="KW-0560">Oxidoreductase</keyword>
<evidence type="ECO:0000256" key="3">
    <source>
        <dbReference type="ARBA" id="ARBA00022723"/>
    </source>
</evidence>
<keyword evidence="4" id="KW-0521">NADP</keyword>
<name>S2W1R5_9ACTN</name>
<evidence type="ECO:0000256" key="6">
    <source>
        <dbReference type="ARBA" id="ARBA00023027"/>
    </source>
</evidence>
<evidence type="ECO:0000313" key="11">
    <source>
        <dbReference type="Proteomes" id="UP000014417"/>
    </source>
</evidence>
<comment type="caution">
    <text evidence="10">The sequence shown here is derived from an EMBL/GenBank/DDBJ whole genome shotgun (WGS) entry which is preliminary data.</text>
</comment>
<keyword evidence="7" id="KW-0443">Lipid metabolism</keyword>
<keyword evidence="3" id="KW-0479">Metal-binding</keyword>
<dbReference type="OrthoDB" id="5198708at2"/>
<keyword evidence="11" id="KW-1185">Reference proteome</keyword>
<gene>
    <name evidence="10" type="ORF">HMPREF9306_00625</name>
</gene>
<evidence type="ECO:0000313" key="10">
    <source>
        <dbReference type="EMBL" id="EPD33096.1"/>
    </source>
</evidence>
<dbReference type="PANTHER" id="PTHR43616">
    <property type="entry name" value="GLYCEROL DEHYDROGENASE"/>
    <property type="match status" value="1"/>
</dbReference>
<dbReference type="PATRIC" id="fig|883161.3.peg.628"/>
<evidence type="ECO:0000256" key="5">
    <source>
        <dbReference type="ARBA" id="ARBA00023002"/>
    </source>
</evidence>
<organism evidence="10 11">
    <name type="scientific">Propionimicrobium lymphophilum ACS-093-V-SCH5</name>
    <dbReference type="NCBI Taxonomy" id="883161"/>
    <lineage>
        <taxon>Bacteria</taxon>
        <taxon>Bacillati</taxon>
        <taxon>Actinomycetota</taxon>
        <taxon>Actinomycetes</taxon>
        <taxon>Propionibacteriales</taxon>
        <taxon>Propionibacteriaceae</taxon>
        <taxon>Propionimicrobium</taxon>
    </lineage>
</organism>
<proteinExistence type="predicted"/>
<keyword evidence="8" id="KW-0594">Phospholipid biosynthesis</keyword>
<evidence type="ECO:0008006" key="12">
    <source>
        <dbReference type="Google" id="ProtNLM"/>
    </source>
</evidence>
<dbReference type="CDD" id="cd08175">
    <property type="entry name" value="G1PDH"/>
    <property type="match status" value="1"/>
</dbReference>
<dbReference type="Pfam" id="PF13685">
    <property type="entry name" value="Fe-ADH_2"/>
    <property type="match status" value="1"/>
</dbReference>
<dbReference type="STRING" id="883161.HMPREF9306_00625"/>
<keyword evidence="2" id="KW-0444">Lipid biosynthesis</keyword>
<evidence type="ECO:0000256" key="2">
    <source>
        <dbReference type="ARBA" id="ARBA00022516"/>
    </source>
</evidence>
<dbReference type="GO" id="GO:0008654">
    <property type="term" value="P:phospholipid biosynthetic process"/>
    <property type="evidence" value="ECO:0007669"/>
    <property type="project" value="UniProtKB-KW"/>
</dbReference>
<dbReference type="GO" id="GO:0016614">
    <property type="term" value="F:oxidoreductase activity, acting on CH-OH group of donors"/>
    <property type="evidence" value="ECO:0007669"/>
    <property type="project" value="InterPro"/>
</dbReference>
<dbReference type="InterPro" id="IPR032837">
    <property type="entry name" value="G1PDH"/>
</dbReference>
<evidence type="ECO:0000256" key="8">
    <source>
        <dbReference type="ARBA" id="ARBA00023209"/>
    </source>
</evidence>
<evidence type="ECO:0000256" key="4">
    <source>
        <dbReference type="ARBA" id="ARBA00022857"/>
    </source>
</evidence>
<keyword evidence="9" id="KW-1208">Phospholipid metabolism</keyword>
<dbReference type="GO" id="GO:0046872">
    <property type="term" value="F:metal ion binding"/>
    <property type="evidence" value="ECO:0007669"/>
    <property type="project" value="UniProtKB-KW"/>
</dbReference>
<sequence>MADLIQEALKTSTDTKAIAFGRGVIKETGRIFKELFGDAKGIIIADGNTWEVAGEQVKASLEEAGVELFEPFIFPGTPTLYAGYENVERVRDHVKDMDVRCVSIGGGTLNDLVKLANGELGRPYMNVCTAASMDGYAAFGASITRDGFKITRNCPAPAGLIGDLDIMAHAPHRLTATGVGDLIEKVPAGADWIISDILGIEAIHEQSWNLVQPPLREALSDPEGIKASDPDALHGLAQELILSGLAMQSMQSSRPASGAGHNFSHQWEMEGHGLDWEPPLSHGQKVGIGTVASCALYDALASIDIDAIDPQEVAAKQLSPEDNKKRVEDLQPIKAIRDAAVDQSMQKYVPADKLPERVQLIKDNWSRILEESKKQVMPAKEIADILKRCGAPYHPAQLDVDMEKMKLTYYQSQTIRARYNITDVLYDLGIYSDVVESLFAPGGYWAEAEVPTEGFINPAKQ</sequence>
<dbReference type="HOGENOM" id="CLU_038362_1_0_11"/>
<dbReference type="Gene3D" id="3.40.50.1970">
    <property type="match status" value="1"/>
</dbReference>
<dbReference type="PANTHER" id="PTHR43616:SF5">
    <property type="entry name" value="GLYCEROL DEHYDROGENASE 1"/>
    <property type="match status" value="1"/>
</dbReference>
<accession>S2W1R5</accession>
<dbReference type="Proteomes" id="UP000014417">
    <property type="component" value="Unassembled WGS sequence"/>
</dbReference>
<dbReference type="SUPFAM" id="SSF56796">
    <property type="entry name" value="Dehydroquinate synthase-like"/>
    <property type="match status" value="1"/>
</dbReference>
<keyword evidence="1" id="KW-0963">Cytoplasm</keyword>
<dbReference type="Gene3D" id="1.20.1090.10">
    <property type="entry name" value="Dehydroquinate synthase-like - alpha domain"/>
    <property type="match status" value="1"/>
</dbReference>
<evidence type="ECO:0000256" key="1">
    <source>
        <dbReference type="ARBA" id="ARBA00022490"/>
    </source>
</evidence>
<dbReference type="InterPro" id="IPR016205">
    <property type="entry name" value="Glycerol_DH"/>
</dbReference>
<dbReference type="RefSeq" id="WP_016455471.1">
    <property type="nucleotide sequence ID" value="NZ_KE150269.1"/>
</dbReference>
<keyword evidence="6" id="KW-0520">NAD</keyword>
<dbReference type="AlphaFoldDB" id="S2W1R5"/>
<evidence type="ECO:0000256" key="9">
    <source>
        <dbReference type="ARBA" id="ARBA00023264"/>
    </source>
</evidence>
<evidence type="ECO:0000256" key="7">
    <source>
        <dbReference type="ARBA" id="ARBA00023098"/>
    </source>
</evidence>
<protein>
    <recommendedName>
        <fullName evidence="12">Alcohol dehydrogenase iron-type/glycerol dehydrogenase GldA domain-containing protein</fullName>
    </recommendedName>
</protein>